<keyword evidence="1" id="KW-0732">Signal</keyword>
<protein>
    <recommendedName>
        <fullName evidence="3">Protein xylosyltransferase</fullName>
    </recommendedName>
</protein>
<evidence type="ECO:0000256" key="1">
    <source>
        <dbReference type="SAM" id="SignalP"/>
    </source>
</evidence>
<evidence type="ECO:0000313" key="2">
    <source>
        <dbReference type="EMBL" id="CAD9184468.1"/>
    </source>
</evidence>
<reference evidence="2" key="1">
    <citation type="submission" date="2021-01" db="EMBL/GenBank/DDBJ databases">
        <authorList>
            <person name="Corre E."/>
            <person name="Pelletier E."/>
            <person name="Niang G."/>
            <person name="Scheremetjew M."/>
            <person name="Finn R."/>
            <person name="Kale V."/>
            <person name="Holt S."/>
            <person name="Cochrane G."/>
            <person name="Meng A."/>
            <person name="Brown T."/>
            <person name="Cohen L."/>
        </authorList>
    </citation>
    <scope>NUCLEOTIDE SEQUENCE</scope>
    <source>
        <strain evidence="2">OF101</strain>
    </source>
</reference>
<feature type="chain" id="PRO_5031496094" description="Protein xylosyltransferase" evidence="1">
    <location>
        <begin position="35"/>
        <end position="382"/>
    </location>
</feature>
<sequence length="382" mass="43250">MLPATIAPNISAQWMPRALLLSLLWLGHLPGAMSVLIGRSSYLQHDLQAADLRSDLEAADLRDIPDSELRLRGKLIFLMMAIDNIAQEEIWIRFFKGIRRGVNYEAYLHCTFHKWCDQGVHRRDIFQLVNTVPSAYCTNVVSPMLALLNAAIGKADPQNLNDKFIFVSSTTAPVKPFWRAHRMLTDKPGAALFHVSNPQACQLFKASQWSALSYSHARRMLDAAARTSSFDMDLVSGVPEGCQLCLDEFWPIVSIFGEDALRGFPDKLPPTLVLNNMTFTEWRQNISSPENQQLDISQLDPMVQESVVRADKVWSDSEASPRKEMGPWGPVSYGRLNITFVSKLRADPYFIFMRKITKNTVFDDVVDLSVADVWDKYILKAR</sequence>
<accession>A0A7S1S4I5</accession>
<proteinExistence type="predicted"/>
<feature type="signal peptide" evidence="1">
    <location>
        <begin position="1"/>
        <end position="34"/>
    </location>
</feature>
<evidence type="ECO:0008006" key="3">
    <source>
        <dbReference type="Google" id="ProtNLM"/>
    </source>
</evidence>
<name>A0A7S1S4I5_ALECA</name>
<dbReference type="AlphaFoldDB" id="A0A7S1S4I5"/>
<gene>
    <name evidence="2" type="ORF">ACAT0790_LOCUS61240</name>
</gene>
<organism evidence="2">
    <name type="scientific">Alexandrium catenella</name>
    <name type="common">Red tide dinoflagellate</name>
    <name type="synonym">Gonyaulax catenella</name>
    <dbReference type="NCBI Taxonomy" id="2925"/>
    <lineage>
        <taxon>Eukaryota</taxon>
        <taxon>Sar</taxon>
        <taxon>Alveolata</taxon>
        <taxon>Dinophyceae</taxon>
        <taxon>Gonyaulacales</taxon>
        <taxon>Pyrocystaceae</taxon>
        <taxon>Alexandrium</taxon>
    </lineage>
</organism>
<dbReference type="EMBL" id="HBGE01102703">
    <property type="protein sequence ID" value="CAD9184468.1"/>
    <property type="molecule type" value="Transcribed_RNA"/>
</dbReference>